<dbReference type="InterPro" id="IPR011256">
    <property type="entry name" value="Reg_factor_effector_dom_sf"/>
</dbReference>
<organism evidence="1">
    <name type="scientific">Streptomyces sp. TP-A2060</name>
    <dbReference type="NCBI Taxonomy" id="991125"/>
    <lineage>
        <taxon>Bacteria</taxon>
        <taxon>Bacillati</taxon>
        <taxon>Actinomycetota</taxon>
        <taxon>Actinomycetes</taxon>
        <taxon>Kitasatosporales</taxon>
        <taxon>Streptomycetaceae</taxon>
        <taxon>Streptomyces</taxon>
    </lineage>
</organism>
<sequence length="212" mass="23884">MPGTRAPYEGDTYMVVSQMSQDRWQIVPPRPTPVLCLRHTGDCAYWLDTWRTLTALLFEWGLAGPHTRAVGVLYDLPDRGPVDGVRYDACLSVDHADLNNCDMWRCLERVRGLRYEVIMSEAPLAKVGSRHSRRLADMSMISGAHPAKPRRGSGFGAPLYEVYPCSPIFLTDDVPVVEWYQTVHTADDAPVRCAPGRPLITRRSWDHGMRSS</sequence>
<name>I3NN51_9ACTN</name>
<dbReference type="AlphaFoldDB" id="I3NN51"/>
<dbReference type="SUPFAM" id="SSF55136">
    <property type="entry name" value="Probable bacterial effector-binding domain"/>
    <property type="match status" value="1"/>
</dbReference>
<evidence type="ECO:0000313" key="1">
    <source>
        <dbReference type="EMBL" id="ADZ13539.1"/>
    </source>
</evidence>
<proteinExistence type="predicted"/>
<reference evidence="1" key="1">
    <citation type="journal article" date="2012" name="J. Am. Chem. Soc.">
        <title>Characterization of yatakemycin gene cluster revealing a radical S-adenosylmethionine dependent methyltransferase and highlighting spirocyclopropane biosynthesis.</title>
        <authorList>
            <person name="Huang W."/>
            <person name="Xu H."/>
            <person name="Li Y."/>
            <person name="Zhang F."/>
            <person name="Chen X.Y."/>
            <person name="He Q.L."/>
            <person name="Igarashi Y."/>
            <person name="Tang G.L."/>
        </authorList>
    </citation>
    <scope>NUCLEOTIDE SEQUENCE</scope>
    <source>
        <strain evidence="1">TP-A2060</strain>
    </source>
</reference>
<dbReference type="Gene3D" id="3.20.80.10">
    <property type="entry name" value="Regulatory factor, effector binding domain"/>
    <property type="match status" value="1"/>
</dbReference>
<protein>
    <submittedName>
        <fullName evidence="1">YtkR1</fullName>
    </submittedName>
</protein>
<accession>I3NN51</accession>
<dbReference type="EMBL" id="JF429418">
    <property type="protein sequence ID" value="ADZ13539.1"/>
    <property type="molecule type" value="Genomic_DNA"/>
</dbReference>